<sequence>MENLATLIGSRPPSRNLLHLDDRGPSNCLNKCRQRPSRKGHGVDSHRNRRRSDLYHLHHHRRLSNPPKRPNLRRRSSEPPPTQNQQQQQPSVAEIQRAITSDGSKTTGAGKFGASSGGEGRSSAFMDLLASTPIGMPESSIERKLRETGEWIIDQTEGKDRPE</sequence>
<evidence type="ECO:0000256" key="1">
    <source>
        <dbReference type="SAM" id="MobiDB-lite"/>
    </source>
</evidence>
<accession>A0AAV9DAK9</accession>
<feature type="compositionally biased region" description="Basic and acidic residues" evidence="1">
    <location>
        <begin position="140"/>
        <end position="149"/>
    </location>
</feature>
<dbReference type="GO" id="GO:0009773">
    <property type="term" value="P:photosynthetic electron transport in photosystem I"/>
    <property type="evidence" value="ECO:0007669"/>
    <property type="project" value="InterPro"/>
</dbReference>
<dbReference type="EMBL" id="JAUJYO010000014">
    <property type="protein sequence ID" value="KAK1298220.1"/>
    <property type="molecule type" value="Genomic_DNA"/>
</dbReference>
<feature type="region of interest" description="Disordered" evidence="1">
    <location>
        <begin position="1"/>
        <end position="163"/>
    </location>
</feature>
<evidence type="ECO:0000313" key="3">
    <source>
        <dbReference type="Proteomes" id="UP001180020"/>
    </source>
</evidence>
<comment type="caution">
    <text evidence="2">The sequence shown here is derived from an EMBL/GenBank/DDBJ whole genome shotgun (WGS) entry which is preliminary data.</text>
</comment>
<dbReference type="Proteomes" id="UP001180020">
    <property type="component" value="Unassembled WGS sequence"/>
</dbReference>
<evidence type="ECO:0000313" key="2">
    <source>
        <dbReference type="EMBL" id="KAK1298220.1"/>
    </source>
</evidence>
<feature type="compositionally biased region" description="Basic and acidic residues" evidence="1">
    <location>
        <begin position="41"/>
        <end position="56"/>
    </location>
</feature>
<name>A0AAV9DAK9_ACOCL</name>
<organism evidence="2 3">
    <name type="scientific">Acorus calamus</name>
    <name type="common">Sweet flag</name>
    <dbReference type="NCBI Taxonomy" id="4465"/>
    <lineage>
        <taxon>Eukaryota</taxon>
        <taxon>Viridiplantae</taxon>
        <taxon>Streptophyta</taxon>
        <taxon>Embryophyta</taxon>
        <taxon>Tracheophyta</taxon>
        <taxon>Spermatophyta</taxon>
        <taxon>Magnoliopsida</taxon>
        <taxon>Liliopsida</taxon>
        <taxon>Acoraceae</taxon>
        <taxon>Acorus</taxon>
    </lineage>
</organism>
<reference evidence="2" key="2">
    <citation type="submission" date="2023-06" db="EMBL/GenBank/DDBJ databases">
        <authorList>
            <person name="Ma L."/>
            <person name="Liu K.-W."/>
            <person name="Li Z."/>
            <person name="Hsiao Y.-Y."/>
            <person name="Qi Y."/>
            <person name="Fu T."/>
            <person name="Tang G."/>
            <person name="Zhang D."/>
            <person name="Sun W.-H."/>
            <person name="Liu D.-K."/>
            <person name="Li Y."/>
            <person name="Chen G.-Z."/>
            <person name="Liu X.-D."/>
            <person name="Liao X.-Y."/>
            <person name="Jiang Y.-T."/>
            <person name="Yu X."/>
            <person name="Hao Y."/>
            <person name="Huang J."/>
            <person name="Zhao X.-W."/>
            <person name="Ke S."/>
            <person name="Chen Y.-Y."/>
            <person name="Wu W.-L."/>
            <person name="Hsu J.-L."/>
            <person name="Lin Y.-F."/>
            <person name="Huang M.-D."/>
            <person name="Li C.-Y."/>
            <person name="Huang L."/>
            <person name="Wang Z.-W."/>
            <person name="Zhao X."/>
            <person name="Zhong W.-Y."/>
            <person name="Peng D.-H."/>
            <person name="Ahmad S."/>
            <person name="Lan S."/>
            <person name="Zhang J.-S."/>
            <person name="Tsai W.-C."/>
            <person name="Van De Peer Y."/>
            <person name="Liu Z.-J."/>
        </authorList>
    </citation>
    <scope>NUCLEOTIDE SEQUENCE</scope>
    <source>
        <strain evidence="2">CP</strain>
        <tissue evidence="2">Leaves</tissue>
    </source>
</reference>
<reference evidence="2" key="1">
    <citation type="journal article" date="2023" name="Nat. Commun.">
        <title>Diploid and tetraploid genomes of Acorus and the evolution of monocots.</title>
        <authorList>
            <person name="Ma L."/>
            <person name="Liu K.W."/>
            <person name="Li Z."/>
            <person name="Hsiao Y.Y."/>
            <person name="Qi Y."/>
            <person name="Fu T."/>
            <person name="Tang G.D."/>
            <person name="Zhang D."/>
            <person name="Sun W.H."/>
            <person name="Liu D.K."/>
            <person name="Li Y."/>
            <person name="Chen G.Z."/>
            <person name="Liu X.D."/>
            <person name="Liao X.Y."/>
            <person name="Jiang Y.T."/>
            <person name="Yu X."/>
            <person name="Hao Y."/>
            <person name="Huang J."/>
            <person name="Zhao X.W."/>
            <person name="Ke S."/>
            <person name="Chen Y.Y."/>
            <person name="Wu W.L."/>
            <person name="Hsu J.L."/>
            <person name="Lin Y.F."/>
            <person name="Huang M.D."/>
            <person name="Li C.Y."/>
            <person name="Huang L."/>
            <person name="Wang Z.W."/>
            <person name="Zhao X."/>
            <person name="Zhong W.Y."/>
            <person name="Peng D.H."/>
            <person name="Ahmad S."/>
            <person name="Lan S."/>
            <person name="Zhang J.S."/>
            <person name="Tsai W.C."/>
            <person name="Van de Peer Y."/>
            <person name="Liu Z.J."/>
        </authorList>
    </citation>
    <scope>NUCLEOTIDE SEQUENCE</scope>
    <source>
        <strain evidence="2">CP</strain>
    </source>
</reference>
<feature type="compositionally biased region" description="Polar residues" evidence="1">
    <location>
        <begin position="98"/>
        <end position="107"/>
    </location>
</feature>
<dbReference type="InterPro" id="IPR038931">
    <property type="entry name" value="CRR3"/>
</dbReference>
<keyword evidence="3" id="KW-1185">Reference proteome</keyword>
<dbReference type="PANTHER" id="PTHR36340:SF1">
    <property type="entry name" value="NAD(P)H DEHYDROGENASE SUBUNIT CRR3, CHLOROPLASTIC-RELATED"/>
    <property type="match status" value="1"/>
</dbReference>
<proteinExistence type="predicted"/>
<protein>
    <submittedName>
        <fullName evidence="2">Uncharacterized protein</fullName>
    </submittedName>
</protein>
<dbReference type="GO" id="GO:0009535">
    <property type="term" value="C:chloroplast thylakoid membrane"/>
    <property type="evidence" value="ECO:0007669"/>
    <property type="project" value="InterPro"/>
</dbReference>
<dbReference type="GO" id="GO:0010598">
    <property type="term" value="C:NAD(P)H dehydrogenase complex (plastoquinone)"/>
    <property type="evidence" value="ECO:0007669"/>
    <property type="project" value="InterPro"/>
</dbReference>
<dbReference type="AlphaFoldDB" id="A0AAV9DAK9"/>
<dbReference type="PANTHER" id="PTHR36340">
    <property type="entry name" value="NAD(P)H DEHYDROGENASE SUBUNIT CRR3, CHLOROPLASTIC-RELATED"/>
    <property type="match status" value="1"/>
</dbReference>
<gene>
    <name evidence="2" type="ORF">QJS10_CPB14g00398</name>
</gene>